<protein>
    <submittedName>
        <fullName evidence="1">Uncharacterized protein</fullName>
    </submittedName>
</protein>
<keyword evidence="2" id="KW-1185">Reference proteome</keyword>
<evidence type="ECO:0000313" key="1">
    <source>
        <dbReference type="EMBL" id="USN16401.1"/>
    </source>
</evidence>
<sequence length="120" mass="14234">MRSDMRNLTDDEFVRELERNRDHFGEEVIVRVRGAFDAKEEAACEMHCCCMDGCEEYDHSEVEDERRRRLSSVGVDFYDANLANRIKRMRGSEFEAWLYRHLGGTQLGQAILYRERQGHR</sequence>
<reference evidence="1" key="1">
    <citation type="submission" date="2022-05" db="EMBL/GenBank/DDBJ databases">
        <authorList>
            <person name="Friedrich I."/>
            <person name="Poehlein A."/>
            <person name="Schneider D."/>
            <person name="Hertel R."/>
            <person name="Daniel R."/>
        </authorList>
    </citation>
    <scope>NUCLEOTIDE SEQUENCE</scope>
</reference>
<dbReference type="EMBL" id="ON529861">
    <property type="protein sequence ID" value="USN16401.1"/>
    <property type="molecule type" value="Genomic_DNA"/>
</dbReference>
<accession>A0A9E7MVB1</accession>
<dbReference type="Proteomes" id="UP001056883">
    <property type="component" value="Segment"/>
</dbReference>
<evidence type="ECO:0000313" key="2">
    <source>
        <dbReference type="Proteomes" id="UP001056883"/>
    </source>
</evidence>
<proteinExistence type="predicted"/>
<name>A0A9E7MVB1_9CAUD</name>
<organism evidence="1 2">
    <name type="scientific">Luteibacter phage vB_LflM-Pluto</name>
    <dbReference type="NCBI Taxonomy" id="2948611"/>
    <lineage>
        <taxon>Viruses</taxon>
        <taxon>Duplodnaviria</taxon>
        <taxon>Heunggongvirae</taxon>
        <taxon>Uroviricota</taxon>
        <taxon>Caudoviricetes</taxon>
        <taxon>Lindbergviridae</taxon>
        <taxon>Plutovirus</taxon>
        <taxon>Plutovirus pluto</taxon>
    </lineage>
</organism>
<gene>
    <name evidence="1" type="ORF">PLUTO_00850</name>
</gene>